<protein>
    <submittedName>
        <fullName evidence="1">Uncharacterized protein</fullName>
    </submittedName>
</protein>
<name>A0AA36AJM7_OCTVU</name>
<accession>A0AA36AJM7</accession>
<dbReference type="PANTHER" id="PTHR24559:SF444">
    <property type="entry name" value="REVERSE TRANSCRIPTASE DOMAIN-CONTAINING PROTEIN"/>
    <property type="match status" value="1"/>
</dbReference>
<organism evidence="1 2">
    <name type="scientific">Octopus vulgaris</name>
    <name type="common">Common octopus</name>
    <dbReference type="NCBI Taxonomy" id="6645"/>
    <lineage>
        <taxon>Eukaryota</taxon>
        <taxon>Metazoa</taxon>
        <taxon>Spiralia</taxon>
        <taxon>Lophotrochozoa</taxon>
        <taxon>Mollusca</taxon>
        <taxon>Cephalopoda</taxon>
        <taxon>Coleoidea</taxon>
        <taxon>Octopodiformes</taxon>
        <taxon>Octopoda</taxon>
        <taxon>Incirrata</taxon>
        <taxon>Octopodidae</taxon>
        <taxon>Octopus</taxon>
    </lineage>
</organism>
<dbReference type="Proteomes" id="UP001162480">
    <property type="component" value="Chromosome 2"/>
</dbReference>
<keyword evidence="2" id="KW-1185">Reference proteome</keyword>
<dbReference type="SUPFAM" id="SSF56672">
    <property type="entry name" value="DNA/RNA polymerases"/>
    <property type="match status" value="1"/>
</dbReference>
<dbReference type="Gene3D" id="3.10.10.10">
    <property type="entry name" value="HIV Type 1 Reverse Transcriptase, subunit A, domain 1"/>
    <property type="match status" value="1"/>
</dbReference>
<reference evidence="1" key="1">
    <citation type="submission" date="2023-08" db="EMBL/GenBank/DDBJ databases">
        <authorList>
            <person name="Alioto T."/>
            <person name="Alioto T."/>
            <person name="Gomez Garrido J."/>
        </authorList>
    </citation>
    <scope>NUCLEOTIDE SEQUENCE</scope>
</reference>
<evidence type="ECO:0000313" key="1">
    <source>
        <dbReference type="EMBL" id="CAI9717430.1"/>
    </source>
</evidence>
<gene>
    <name evidence="1" type="ORF">OCTVUL_1B026572</name>
</gene>
<dbReference type="InterPro" id="IPR053134">
    <property type="entry name" value="RNA-dir_DNA_polymerase"/>
</dbReference>
<proteinExistence type="predicted"/>
<dbReference type="InterPro" id="IPR043502">
    <property type="entry name" value="DNA/RNA_pol_sf"/>
</dbReference>
<dbReference type="PANTHER" id="PTHR24559">
    <property type="entry name" value="TRANSPOSON TY3-I GAG-POL POLYPROTEIN"/>
    <property type="match status" value="1"/>
</dbReference>
<evidence type="ECO:0000313" key="2">
    <source>
        <dbReference type="Proteomes" id="UP001162480"/>
    </source>
</evidence>
<dbReference type="AlphaFoldDB" id="A0AA36AJM7"/>
<dbReference type="EMBL" id="OX597815">
    <property type="protein sequence ID" value="CAI9717430.1"/>
    <property type="molecule type" value="Genomic_DNA"/>
</dbReference>
<sequence length="157" mass="17674">MDAVSPTILLTTTTRHSSILKEYPDVAQPVFHNQPIKHDVTHHIKTSGPPVAARPRRLTPDRLKAVKREFLHLLDLGIIRPSSSNWSSPIHCVPPKPSTDWWVCGDYRSLNKSTISDVYPAWNSHLFQDRPCGSIQPNPSGTCGHLEDSSYYTLRNV</sequence>